<organism evidence="8 9">
    <name type="scientific">Mycena pura</name>
    <dbReference type="NCBI Taxonomy" id="153505"/>
    <lineage>
        <taxon>Eukaryota</taxon>
        <taxon>Fungi</taxon>
        <taxon>Dikarya</taxon>
        <taxon>Basidiomycota</taxon>
        <taxon>Agaricomycotina</taxon>
        <taxon>Agaricomycetes</taxon>
        <taxon>Agaricomycetidae</taxon>
        <taxon>Agaricales</taxon>
        <taxon>Marasmiineae</taxon>
        <taxon>Mycenaceae</taxon>
        <taxon>Mycena</taxon>
    </lineage>
</organism>
<dbReference type="AlphaFoldDB" id="A0AAD6VSQ1"/>
<dbReference type="PIRSF" id="PIRSF036492">
    <property type="entry name" value="ALDH"/>
    <property type="match status" value="1"/>
</dbReference>
<proteinExistence type="inferred from homology"/>
<dbReference type="InterPro" id="IPR016163">
    <property type="entry name" value="Ald_DH_C"/>
</dbReference>
<dbReference type="GO" id="GO:0004029">
    <property type="term" value="F:aldehyde dehydrogenase (NAD+) activity"/>
    <property type="evidence" value="ECO:0007669"/>
    <property type="project" value="TreeGrafter"/>
</dbReference>
<dbReference type="InterPro" id="IPR016161">
    <property type="entry name" value="Ald_DH/histidinol_DH"/>
</dbReference>
<sequence length="476" mass="52388">MFTPISEIPEIRKALGESFRKGVPRPLEWRKHQLLQLARMLQEHCEAFAKAIEKDIGKPKLEMYSHELGTGIARSIASAQALEDWNRPVVVDAPDWQKPWEPTVYRAAKGTVVIIAFVHARPLGTTLFFGLVQPLIGAIAAGCCAILKPSEISPHIAELLAELCPKYLDPRAYRVVHGGIPETTAVLKLPWDHIFYTGNNKVARIIAREAANHLTPLTLELGGKSPVIVDPKYDLKLAAKRILWAKALNCGQNCIAPDYVLIPRTNQDEFVEALKSAYTELFPDGSMQSDSISRIVSTQHYTRLMGLLNGTQGQVVLGGRSDGQIKIELTVIKDVGPYDCLLDSEIFGPLLPIVPVGSIDEAIEFVCARAHPLALYAFTENPKVKQQILEETASGAAVFNDCFMQQAVDGVPFGGVGDSGYGRQCGKASFDTFSYERASIDVPKEMEPFYAARYQPYDEHKLRLLGAALTAPIPNN</sequence>
<feature type="active site" evidence="4 5">
    <location>
        <position position="220"/>
    </location>
</feature>
<dbReference type="PANTHER" id="PTHR43570:SF16">
    <property type="entry name" value="ALDEHYDE DEHYDROGENASE TYPE III, ISOFORM Q"/>
    <property type="match status" value="1"/>
</dbReference>
<dbReference type="SUPFAM" id="SSF53720">
    <property type="entry name" value="ALDH-like"/>
    <property type="match status" value="1"/>
</dbReference>
<dbReference type="FunFam" id="3.40.309.10:FF:000003">
    <property type="entry name" value="Aldehyde dehydrogenase"/>
    <property type="match status" value="1"/>
</dbReference>
<dbReference type="PROSITE" id="PS00070">
    <property type="entry name" value="ALDEHYDE_DEHYDR_CYS"/>
    <property type="match status" value="1"/>
</dbReference>
<dbReference type="Gene3D" id="3.40.605.10">
    <property type="entry name" value="Aldehyde Dehydrogenase, Chain A, domain 1"/>
    <property type="match status" value="1"/>
</dbReference>
<reference evidence="8" key="1">
    <citation type="submission" date="2023-03" db="EMBL/GenBank/DDBJ databases">
        <title>Massive genome expansion in bonnet fungi (Mycena s.s.) driven by repeated elements and novel gene families across ecological guilds.</title>
        <authorList>
            <consortium name="Lawrence Berkeley National Laboratory"/>
            <person name="Harder C.B."/>
            <person name="Miyauchi S."/>
            <person name="Viragh M."/>
            <person name="Kuo A."/>
            <person name="Thoen E."/>
            <person name="Andreopoulos B."/>
            <person name="Lu D."/>
            <person name="Skrede I."/>
            <person name="Drula E."/>
            <person name="Henrissat B."/>
            <person name="Morin E."/>
            <person name="Kohler A."/>
            <person name="Barry K."/>
            <person name="LaButti K."/>
            <person name="Morin E."/>
            <person name="Salamov A."/>
            <person name="Lipzen A."/>
            <person name="Mereny Z."/>
            <person name="Hegedus B."/>
            <person name="Baldrian P."/>
            <person name="Stursova M."/>
            <person name="Weitz H."/>
            <person name="Taylor A."/>
            <person name="Grigoriev I.V."/>
            <person name="Nagy L.G."/>
            <person name="Martin F."/>
            <person name="Kauserud H."/>
        </authorList>
    </citation>
    <scope>NUCLEOTIDE SEQUENCE</scope>
    <source>
        <strain evidence="8">9144</strain>
    </source>
</reference>
<protein>
    <recommendedName>
        <fullName evidence="3">Aldehyde dehydrogenase</fullName>
    </recommendedName>
</protein>
<dbReference type="InterPro" id="IPR016162">
    <property type="entry name" value="Ald_DH_N"/>
</dbReference>
<dbReference type="Gene3D" id="3.40.309.10">
    <property type="entry name" value="Aldehyde Dehydrogenase, Chain A, domain 2"/>
    <property type="match status" value="1"/>
</dbReference>
<dbReference type="GO" id="GO:0005737">
    <property type="term" value="C:cytoplasm"/>
    <property type="evidence" value="ECO:0007669"/>
    <property type="project" value="TreeGrafter"/>
</dbReference>
<evidence type="ECO:0000256" key="6">
    <source>
        <dbReference type="RuleBase" id="RU003345"/>
    </source>
</evidence>
<evidence type="ECO:0000259" key="7">
    <source>
        <dbReference type="Pfam" id="PF00171"/>
    </source>
</evidence>
<feature type="active site" evidence="4">
    <location>
        <position position="254"/>
    </location>
</feature>
<evidence type="ECO:0000256" key="3">
    <source>
        <dbReference type="PIRNR" id="PIRNR036492"/>
    </source>
</evidence>
<dbReference type="Proteomes" id="UP001219525">
    <property type="component" value="Unassembled WGS sequence"/>
</dbReference>
<keyword evidence="9" id="KW-1185">Reference proteome</keyword>
<evidence type="ECO:0000256" key="4">
    <source>
        <dbReference type="PIRSR" id="PIRSR036492-1"/>
    </source>
</evidence>
<dbReference type="InterPro" id="IPR029510">
    <property type="entry name" value="Ald_DH_CS_GLU"/>
</dbReference>
<dbReference type="InterPro" id="IPR012394">
    <property type="entry name" value="Aldehyde_DH_NAD(P)"/>
</dbReference>
<dbReference type="Pfam" id="PF00171">
    <property type="entry name" value="Aldedh"/>
    <property type="match status" value="1"/>
</dbReference>
<dbReference type="InterPro" id="IPR015590">
    <property type="entry name" value="Aldehyde_DH_dom"/>
</dbReference>
<dbReference type="GO" id="GO:0006081">
    <property type="term" value="P:aldehyde metabolic process"/>
    <property type="evidence" value="ECO:0007669"/>
    <property type="project" value="InterPro"/>
</dbReference>
<evidence type="ECO:0000313" key="9">
    <source>
        <dbReference type="Proteomes" id="UP001219525"/>
    </source>
</evidence>
<evidence type="ECO:0000256" key="2">
    <source>
        <dbReference type="ARBA" id="ARBA00023002"/>
    </source>
</evidence>
<dbReference type="InterPro" id="IPR016160">
    <property type="entry name" value="Ald_DH_CS_CYS"/>
</dbReference>
<evidence type="ECO:0000256" key="1">
    <source>
        <dbReference type="ARBA" id="ARBA00009986"/>
    </source>
</evidence>
<evidence type="ECO:0000256" key="5">
    <source>
        <dbReference type="PROSITE-ProRule" id="PRU10007"/>
    </source>
</evidence>
<comment type="caution">
    <text evidence="8">The sequence shown here is derived from an EMBL/GenBank/DDBJ whole genome shotgun (WGS) entry which is preliminary data.</text>
</comment>
<feature type="domain" description="Aldehyde dehydrogenase" evidence="7">
    <location>
        <begin position="26"/>
        <end position="435"/>
    </location>
</feature>
<dbReference type="PANTHER" id="PTHR43570">
    <property type="entry name" value="ALDEHYDE DEHYDROGENASE"/>
    <property type="match status" value="1"/>
</dbReference>
<dbReference type="EMBL" id="JARJCW010000009">
    <property type="protein sequence ID" value="KAJ7220742.1"/>
    <property type="molecule type" value="Genomic_DNA"/>
</dbReference>
<comment type="similarity">
    <text evidence="1 3 6">Belongs to the aldehyde dehydrogenase family.</text>
</comment>
<keyword evidence="2 3" id="KW-0560">Oxidoreductase</keyword>
<accession>A0AAD6VSQ1</accession>
<name>A0AAD6VSQ1_9AGAR</name>
<dbReference type="PROSITE" id="PS00687">
    <property type="entry name" value="ALDEHYDE_DEHYDR_GLU"/>
    <property type="match status" value="1"/>
</dbReference>
<evidence type="ECO:0000313" key="8">
    <source>
        <dbReference type="EMBL" id="KAJ7220742.1"/>
    </source>
</evidence>
<gene>
    <name evidence="8" type="ORF">GGX14DRAFT_675848</name>
</gene>